<dbReference type="Proteomes" id="UP000244880">
    <property type="component" value="Unassembled WGS sequence"/>
</dbReference>
<dbReference type="AlphaFoldDB" id="A0A2R8BP92"/>
<dbReference type="EMBL" id="OMOR01000002">
    <property type="protein sequence ID" value="SPH27395.1"/>
    <property type="molecule type" value="Genomic_DNA"/>
</dbReference>
<evidence type="ECO:0000313" key="4">
    <source>
        <dbReference type="EMBL" id="SPH27395.1"/>
    </source>
</evidence>
<comment type="similarity">
    <text evidence="3">Belongs to the CheD family.</text>
</comment>
<keyword evidence="5" id="KW-1185">Reference proteome</keyword>
<evidence type="ECO:0000313" key="5">
    <source>
        <dbReference type="Proteomes" id="UP000244880"/>
    </source>
</evidence>
<reference evidence="4 5" key="1">
    <citation type="submission" date="2018-03" db="EMBL/GenBank/DDBJ databases">
        <authorList>
            <person name="Keele B.F."/>
        </authorList>
    </citation>
    <scope>NUCLEOTIDE SEQUENCE [LARGE SCALE GENOMIC DNA]</scope>
    <source>
        <strain evidence="4 5">CECT 8599</strain>
    </source>
</reference>
<dbReference type="GO" id="GO:0050568">
    <property type="term" value="F:protein-glutamine glutaminase activity"/>
    <property type="evidence" value="ECO:0007669"/>
    <property type="project" value="UniProtKB-UniRule"/>
</dbReference>
<gene>
    <name evidence="3 4" type="primary">cheD</name>
    <name evidence="4" type="ORF">ASD8599_03861</name>
</gene>
<keyword evidence="2 3" id="KW-0378">Hydrolase</keyword>
<keyword evidence="1 3" id="KW-0145">Chemotaxis</keyword>
<dbReference type="GO" id="GO:0006935">
    <property type="term" value="P:chemotaxis"/>
    <property type="evidence" value="ECO:0007669"/>
    <property type="project" value="UniProtKB-UniRule"/>
</dbReference>
<dbReference type="Pfam" id="PF03975">
    <property type="entry name" value="CheD"/>
    <property type="match status" value="1"/>
</dbReference>
<evidence type="ECO:0000256" key="1">
    <source>
        <dbReference type="ARBA" id="ARBA00022500"/>
    </source>
</evidence>
<dbReference type="InterPro" id="IPR011324">
    <property type="entry name" value="Cytotoxic_necrot_fac-like_cat"/>
</dbReference>
<dbReference type="PANTHER" id="PTHR35147">
    <property type="entry name" value="CHEMORECEPTOR GLUTAMINE DEAMIDASE CHED-RELATED"/>
    <property type="match status" value="1"/>
</dbReference>
<dbReference type="Gene3D" id="3.30.1330.200">
    <property type="match status" value="1"/>
</dbReference>
<comment type="catalytic activity">
    <reaction evidence="3">
        <text>L-glutaminyl-[protein] + H2O = L-glutamyl-[protein] + NH4(+)</text>
        <dbReference type="Rhea" id="RHEA:16441"/>
        <dbReference type="Rhea" id="RHEA-COMP:10207"/>
        <dbReference type="Rhea" id="RHEA-COMP:10208"/>
        <dbReference type="ChEBI" id="CHEBI:15377"/>
        <dbReference type="ChEBI" id="CHEBI:28938"/>
        <dbReference type="ChEBI" id="CHEBI:29973"/>
        <dbReference type="ChEBI" id="CHEBI:30011"/>
        <dbReference type="EC" id="3.5.1.44"/>
    </reaction>
</comment>
<organism evidence="4 5">
    <name type="scientific">Ascidiaceihabitans donghaensis</name>
    <dbReference type="NCBI Taxonomy" id="1510460"/>
    <lineage>
        <taxon>Bacteria</taxon>
        <taxon>Pseudomonadati</taxon>
        <taxon>Pseudomonadota</taxon>
        <taxon>Alphaproteobacteria</taxon>
        <taxon>Rhodobacterales</taxon>
        <taxon>Paracoccaceae</taxon>
        <taxon>Ascidiaceihabitans</taxon>
    </lineage>
</organism>
<evidence type="ECO:0000256" key="2">
    <source>
        <dbReference type="ARBA" id="ARBA00022801"/>
    </source>
</evidence>
<protein>
    <recommendedName>
        <fullName evidence="3">Probable chemoreceptor glutamine deamidase CheD</fullName>
        <ecNumber evidence="3">3.5.1.44</ecNumber>
    </recommendedName>
</protein>
<comment type="function">
    <text evidence="3">Probably deamidates glutamine residues to glutamate on methyl-accepting chemotaxis receptors (MCPs), playing an important role in chemotaxis.</text>
</comment>
<dbReference type="InterPro" id="IPR038592">
    <property type="entry name" value="CheD-like_sf"/>
</dbReference>
<dbReference type="PROSITE" id="PS51257">
    <property type="entry name" value="PROKAR_LIPOPROTEIN"/>
    <property type="match status" value="1"/>
</dbReference>
<accession>A0A2R8BP92</accession>
<dbReference type="InterPro" id="IPR005659">
    <property type="entry name" value="Chemorcpt_Glu_NH3ase_CheD"/>
</dbReference>
<keyword evidence="4" id="KW-0675">Receptor</keyword>
<proteinExistence type="inferred from homology"/>
<evidence type="ECO:0000256" key="3">
    <source>
        <dbReference type="HAMAP-Rule" id="MF_01440"/>
    </source>
</evidence>
<sequence>MSSHEMKRQSVIQGECYVTNDPFVQYATVLGSCIAVCLYEPDAMVGGMNHFLLPGSLEDATGDMKYGVYSMELLINGLLKLGADRFKLEAKIFGGSHISASSHQIGLKNQIFTKEFLCREGIPCIAENLGGPYARKLQFIPTTGKVRHLLIPANESPKDEAVKPITQGGISSVELF</sequence>
<dbReference type="OrthoDB" id="9807202at2"/>
<dbReference type="EC" id="3.5.1.44" evidence="3"/>
<dbReference type="SUPFAM" id="SSF64438">
    <property type="entry name" value="CNF1/YfiH-like putative cysteine hydrolases"/>
    <property type="match status" value="1"/>
</dbReference>
<dbReference type="CDD" id="cd16352">
    <property type="entry name" value="CheD"/>
    <property type="match status" value="1"/>
</dbReference>
<dbReference type="PANTHER" id="PTHR35147:SF2">
    <property type="entry name" value="CHEMORECEPTOR GLUTAMINE DEAMIDASE CHED-RELATED"/>
    <property type="match status" value="1"/>
</dbReference>
<name>A0A2R8BP92_9RHOB</name>
<dbReference type="HAMAP" id="MF_01440">
    <property type="entry name" value="CheD"/>
    <property type="match status" value="1"/>
</dbReference>